<dbReference type="Gene3D" id="3.30.450.20">
    <property type="entry name" value="PAS domain"/>
    <property type="match status" value="5"/>
</dbReference>
<feature type="transmembrane region" description="Helical" evidence="1">
    <location>
        <begin position="63"/>
        <end position="96"/>
    </location>
</feature>
<feature type="domain" description="PAC" evidence="3">
    <location>
        <begin position="283"/>
        <end position="336"/>
    </location>
</feature>
<dbReference type="InterPro" id="IPR001633">
    <property type="entry name" value="EAL_dom"/>
</dbReference>
<dbReference type="PANTHER" id="PTHR44757">
    <property type="entry name" value="DIGUANYLATE CYCLASE DGCP"/>
    <property type="match status" value="1"/>
</dbReference>
<feature type="transmembrane region" description="Helical" evidence="1">
    <location>
        <begin position="102"/>
        <end position="121"/>
    </location>
</feature>
<dbReference type="PROSITE" id="PS50883">
    <property type="entry name" value="EAL"/>
    <property type="match status" value="1"/>
</dbReference>
<feature type="domain" description="PAC" evidence="3">
    <location>
        <begin position="535"/>
        <end position="586"/>
    </location>
</feature>
<dbReference type="InterPro" id="IPR001610">
    <property type="entry name" value="PAC"/>
</dbReference>
<feature type="domain" description="PAS" evidence="2">
    <location>
        <begin position="587"/>
        <end position="655"/>
    </location>
</feature>
<dbReference type="CDD" id="cd01949">
    <property type="entry name" value="GGDEF"/>
    <property type="match status" value="1"/>
</dbReference>
<dbReference type="PROSITE" id="PS50113">
    <property type="entry name" value="PAC"/>
    <property type="match status" value="2"/>
</dbReference>
<dbReference type="Pfam" id="PF00989">
    <property type="entry name" value="PAS"/>
    <property type="match status" value="1"/>
</dbReference>
<comment type="caution">
    <text evidence="6">The sequence shown here is derived from an EMBL/GenBank/DDBJ whole genome shotgun (WGS) entry which is preliminary data.</text>
</comment>
<dbReference type="SMART" id="SM00091">
    <property type="entry name" value="PAS"/>
    <property type="match status" value="4"/>
</dbReference>
<dbReference type="PROSITE" id="PS50112">
    <property type="entry name" value="PAS"/>
    <property type="match status" value="2"/>
</dbReference>
<dbReference type="SMART" id="SM00267">
    <property type="entry name" value="GGDEF"/>
    <property type="match status" value="1"/>
</dbReference>
<evidence type="ECO:0000256" key="1">
    <source>
        <dbReference type="SAM" id="Phobius"/>
    </source>
</evidence>
<feature type="domain" description="EAL" evidence="4">
    <location>
        <begin position="1014"/>
        <end position="1268"/>
    </location>
</feature>
<gene>
    <name evidence="6" type="ORF">HNP48_001150</name>
</gene>
<keyword evidence="1" id="KW-1133">Transmembrane helix</keyword>
<dbReference type="Gene3D" id="3.20.20.450">
    <property type="entry name" value="EAL domain"/>
    <property type="match status" value="1"/>
</dbReference>
<dbReference type="InterPro" id="IPR000014">
    <property type="entry name" value="PAS"/>
</dbReference>
<keyword evidence="1" id="KW-0812">Transmembrane</keyword>
<accession>A0A7X0PBG0</accession>
<dbReference type="InterPro" id="IPR043128">
    <property type="entry name" value="Rev_trsase/Diguanyl_cyclase"/>
</dbReference>
<dbReference type="SMART" id="SM00052">
    <property type="entry name" value="EAL"/>
    <property type="match status" value="1"/>
</dbReference>
<dbReference type="GO" id="GO:0003824">
    <property type="term" value="F:catalytic activity"/>
    <property type="evidence" value="ECO:0007669"/>
    <property type="project" value="UniProtKB-ARBA"/>
</dbReference>
<sequence length="1279" mass="141502">MAHNTLLAGSLLLLLTVLGLALLPPREVLAPSRRTEWLAGLAGGLVSAAMLAVLNLQPSGTGLVAYPTATAFVALCFGVRATALCAGLSFLVATWIQGAPSPAGALVLAGAWACGALWRQVALHRGQRSWPEMLGLALSLPVVSGLLLTAAGAQAEGPTLASWWENLPWQHGTGILVLGSCRLLLISKAQSMDAEESTHRALGQREQQLRMALDSLNGGRWEWDVDTRKFRCEGSFYAQFGLGDEALQAPDLWQRWYDLRHPVDRERNAAKLARAMDGLEDTYEAEFRVRDTSGRWRWLMSRGMVSLRDAAGKPLRLIGMDVDISAHRETQQALRDSEAKYTSFYQTLPDPAGISRVSDGRYLDVNPAFCEMFGLPRDQVVGRTSTELTIWATDGERKRLLDAYQRHGKVDRLPLVAQRRGVRIPGLMSARSVLVDGENCFVFVFHDMSEAQRTSDELRALNSLLQQAGRLARLGAWEDVRGKGLVYWSDVCFDIHGMPPGSPLPTDYIDRMVAPAYRETLRNHFRASILDRAEWSLELEVIHADGHLLWVRARGEPVIENGRVTRVRGVMQDIDAAKRATERLRQSEERFSRIFQLMPFPMGLSRRSDGQYLDVNPAWEALLGIPRSEAVGRTAVQLGIFTPEERQQLIQAFERGDPQTSHEVTLNARPGNRLTVLQSMRPIDFDGEPCWLFSVHDITDRKRQEEQVREREELLSLTISAASLGLWDWDLERGTITGDSRWAAMQGKNPGPIAQTSMQWTSAVAADDIDRITAEVARHAARPATPFDATWKVPAPHEGTRWVRNLGKIVSFGAGGQPQRMLGVALDVTPQREQEVLLQKLAHFDALTGLPNRVLLARRLQECLDQARERGTQLGVGYLDLDGFKPVNDRLGHGAGDRLLVMVAGRLTRALRPGDSVARLGGDEFVMLLPDLADTAECERMLSRVMENISAPYALDTERVVVTASIGYTVFPLDEADADTLLRHADQAMYAAKQAGRNRFHQFDAAQERALVAQREQGKHLQEAIAGAQFILHLQPKVDMRSGAVVGAEALSRWQHPERGLLPPGAFLPLLEGTELEIGFGQWVVGAALDLLRQLNGHGLALPLSINISALHLQHPGFADWMARMLAERPDLDARQVEIEITESAALYDISAVAATLTRLRELGVSVSLDDFGTGYSSLTYLRRLPMDTLKIDQSFVHGMMGDPGDLAIVQGVIGLARSFGYRVIAEGVETIEQGQMLQQLGCAQAQGYCIARPMALEQFVEWAAQWQTPAGWQRSRPH</sequence>
<dbReference type="FunFam" id="3.30.70.270:FF:000001">
    <property type="entry name" value="Diguanylate cyclase domain protein"/>
    <property type="match status" value="1"/>
</dbReference>
<keyword evidence="7" id="KW-1185">Reference proteome</keyword>
<dbReference type="CDD" id="cd00130">
    <property type="entry name" value="PAS"/>
    <property type="match status" value="4"/>
</dbReference>
<dbReference type="SUPFAM" id="SSF55073">
    <property type="entry name" value="Nucleotide cyclase"/>
    <property type="match status" value="1"/>
</dbReference>
<dbReference type="InterPro" id="IPR029787">
    <property type="entry name" value="Nucleotide_cyclase"/>
</dbReference>
<feature type="domain" description="GGDEF" evidence="5">
    <location>
        <begin position="872"/>
        <end position="1005"/>
    </location>
</feature>
<dbReference type="SUPFAM" id="SSF141868">
    <property type="entry name" value="EAL domain-like"/>
    <property type="match status" value="1"/>
</dbReference>
<dbReference type="SMART" id="SM00086">
    <property type="entry name" value="PAC"/>
    <property type="match status" value="4"/>
</dbReference>
<dbReference type="InterPro" id="IPR000700">
    <property type="entry name" value="PAS-assoc_C"/>
</dbReference>
<dbReference type="NCBIfam" id="TIGR00229">
    <property type="entry name" value="sensory_box"/>
    <property type="match status" value="4"/>
</dbReference>
<dbReference type="InterPro" id="IPR013767">
    <property type="entry name" value="PAS_fold"/>
</dbReference>
<dbReference type="InterPro" id="IPR035965">
    <property type="entry name" value="PAS-like_dom_sf"/>
</dbReference>
<feature type="domain" description="PAS" evidence="2">
    <location>
        <begin position="359"/>
        <end position="384"/>
    </location>
</feature>
<dbReference type="InterPro" id="IPR013655">
    <property type="entry name" value="PAS_fold_3"/>
</dbReference>
<dbReference type="AlphaFoldDB" id="A0A7X0PBG0"/>
<keyword evidence="1" id="KW-0472">Membrane</keyword>
<dbReference type="GO" id="GO:0006355">
    <property type="term" value="P:regulation of DNA-templated transcription"/>
    <property type="evidence" value="ECO:0007669"/>
    <property type="project" value="InterPro"/>
</dbReference>
<proteinExistence type="predicted"/>
<dbReference type="RefSeq" id="WP_184855920.1">
    <property type="nucleotide sequence ID" value="NZ_JACHLK010000002.1"/>
</dbReference>
<dbReference type="Pfam" id="PF13426">
    <property type="entry name" value="PAS_9"/>
    <property type="match status" value="1"/>
</dbReference>
<evidence type="ECO:0000313" key="6">
    <source>
        <dbReference type="EMBL" id="MBB6558486.1"/>
    </source>
</evidence>
<dbReference type="Pfam" id="PF08447">
    <property type="entry name" value="PAS_3"/>
    <property type="match status" value="3"/>
</dbReference>
<dbReference type="PROSITE" id="PS50887">
    <property type="entry name" value="GGDEF"/>
    <property type="match status" value="1"/>
</dbReference>
<dbReference type="NCBIfam" id="TIGR00254">
    <property type="entry name" value="GGDEF"/>
    <property type="match status" value="1"/>
</dbReference>
<organism evidence="6 7">
    <name type="scientific">Acidovorax soli</name>
    <dbReference type="NCBI Taxonomy" id="592050"/>
    <lineage>
        <taxon>Bacteria</taxon>
        <taxon>Pseudomonadati</taxon>
        <taxon>Pseudomonadota</taxon>
        <taxon>Betaproteobacteria</taxon>
        <taxon>Burkholderiales</taxon>
        <taxon>Comamonadaceae</taxon>
        <taxon>Acidovorax</taxon>
    </lineage>
</organism>
<evidence type="ECO:0000259" key="2">
    <source>
        <dbReference type="PROSITE" id="PS50112"/>
    </source>
</evidence>
<dbReference type="Gene3D" id="3.30.70.270">
    <property type="match status" value="1"/>
</dbReference>
<dbReference type="EMBL" id="JACHLK010000002">
    <property type="protein sequence ID" value="MBB6558486.1"/>
    <property type="molecule type" value="Genomic_DNA"/>
</dbReference>
<dbReference type="CDD" id="cd01948">
    <property type="entry name" value="EAL"/>
    <property type="match status" value="1"/>
</dbReference>
<evidence type="ECO:0000313" key="7">
    <source>
        <dbReference type="Proteomes" id="UP000575083"/>
    </source>
</evidence>
<protein>
    <submittedName>
        <fullName evidence="6">Diguanylate cyclase (GGDEF)-like protein/PAS domain S-box-containing protein</fullName>
    </submittedName>
</protein>
<evidence type="ECO:0000259" key="5">
    <source>
        <dbReference type="PROSITE" id="PS50887"/>
    </source>
</evidence>
<dbReference type="Pfam" id="PF00563">
    <property type="entry name" value="EAL"/>
    <property type="match status" value="1"/>
</dbReference>
<dbReference type="InterPro" id="IPR035919">
    <property type="entry name" value="EAL_sf"/>
</dbReference>
<feature type="transmembrane region" description="Helical" evidence="1">
    <location>
        <begin position="37"/>
        <end position="56"/>
    </location>
</feature>
<name>A0A7X0PBG0_9BURK</name>
<dbReference type="InterPro" id="IPR052155">
    <property type="entry name" value="Biofilm_reg_signaling"/>
</dbReference>
<dbReference type="InterPro" id="IPR000160">
    <property type="entry name" value="GGDEF_dom"/>
</dbReference>
<evidence type="ECO:0000259" key="3">
    <source>
        <dbReference type="PROSITE" id="PS50113"/>
    </source>
</evidence>
<evidence type="ECO:0000259" key="4">
    <source>
        <dbReference type="PROSITE" id="PS50883"/>
    </source>
</evidence>
<dbReference type="SUPFAM" id="SSF55785">
    <property type="entry name" value="PYP-like sensor domain (PAS domain)"/>
    <property type="match status" value="5"/>
</dbReference>
<dbReference type="Pfam" id="PF00990">
    <property type="entry name" value="GGDEF"/>
    <property type="match status" value="1"/>
</dbReference>
<dbReference type="PANTHER" id="PTHR44757:SF2">
    <property type="entry name" value="BIOFILM ARCHITECTURE MAINTENANCE PROTEIN MBAA"/>
    <property type="match status" value="1"/>
</dbReference>
<reference evidence="6 7" key="1">
    <citation type="submission" date="2020-08" db="EMBL/GenBank/DDBJ databases">
        <title>Functional genomics of gut bacteria from endangered species of beetles.</title>
        <authorList>
            <person name="Carlos-Shanley C."/>
        </authorList>
    </citation>
    <scope>NUCLEOTIDE SEQUENCE [LARGE SCALE GENOMIC DNA]</scope>
    <source>
        <strain evidence="6 7">S00198</strain>
    </source>
</reference>
<dbReference type="Proteomes" id="UP000575083">
    <property type="component" value="Unassembled WGS sequence"/>
</dbReference>